<sequence length="221" mass="24499">MFAVIHGSASSRLCFSSFNIIEQQGTFCESIALPLPSQIRHTNGDVTDKNNRKCSTRSLPLEEKQQQCVKHRKIIRCIGCNVYLVKVWICSPITIVSEPHAPVWSARSNPQSRTKGVMALDLASRKGQLDAWGLIVQVSSRVTNGARCGALYIYNAVQRAEPLLNLFGGPQSTLRLFIGGSIGKIPVHCLSELMISKSLCRCLSLLLCSFFTYSFKSFWEG</sequence>
<proteinExistence type="predicted"/>
<dbReference type="AlphaFoldDB" id="A0AAV4UGU0"/>
<dbReference type="Proteomes" id="UP001054837">
    <property type="component" value="Unassembled WGS sequence"/>
</dbReference>
<evidence type="ECO:0000313" key="2">
    <source>
        <dbReference type="Proteomes" id="UP001054837"/>
    </source>
</evidence>
<accession>A0AAV4UGU0</accession>
<comment type="caution">
    <text evidence="1">The sequence shown here is derived from an EMBL/GenBank/DDBJ whole genome shotgun (WGS) entry which is preliminary data.</text>
</comment>
<evidence type="ECO:0000313" key="1">
    <source>
        <dbReference type="EMBL" id="GIY56993.1"/>
    </source>
</evidence>
<keyword evidence="2" id="KW-1185">Reference proteome</keyword>
<protein>
    <submittedName>
        <fullName evidence="1">Uncharacterized protein</fullName>
    </submittedName>
</protein>
<reference evidence="1 2" key="1">
    <citation type="submission" date="2021-06" db="EMBL/GenBank/DDBJ databases">
        <title>Caerostris darwini draft genome.</title>
        <authorList>
            <person name="Kono N."/>
            <person name="Arakawa K."/>
        </authorList>
    </citation>
    <scope>NUCLEOTIDE SEQUENCE [LARGE SCALE GENOMIC DNA]</scope>
</reference>
<gene>
    <name evidence="1" type="ORF">CDAR_289511</name>
</gene>
<dbReference type="EMBL" id="BPLQ01011253">
    <property type="protein sequence ID" value="GIY56993.1"/>
    <property type="molecule type" value="Genomic_DNA"/>
</dbReference>
<organism evidence="1 2">
    <name type="scientific">Caerostris darwini</name>
    <dbReference type="NCBI Taxonomy" id="1538125"/>
    <lineage>
        <taxon>Eukaryota</taxon>
        <taxon>Metazoa</taxon>
        <taxon>Ecdysozoa</taxon>
        <taxon>Arthropoda</taxon>
        <taxon>Chelicerata</taxon>
        <taxon>Arachnida</taxon>
        <taxon>Araneae</taxon>
        <taxon>Araneomorphae</taxon>
        <taxon>Entelegynae</taxon>
        <taxon>Araneoidea</taxon>
        <taxon>Araneidae</taxon>
        <taxon>Caerostris</taxon>
    </lineage>
</organism>
<name>A0AAV4UGU0_9ARAC</name>